<dbReference type="InterPro" id="IPR013320">
    <property type="entry name" value="ConA-like_dom_sf"/>
</dbReference>
<dbReference type="PROSITE" id="PS50025">
    <property type="entry name" value="LAM_G_DOMAIN"/>
    <property type="match status" value="1"/>
</dbReference>
<dbReference type="Pfam" id="PF02210">
    <property type="entry name" value="Laminin_G_2"/>
    <property type="match status" value="1"/>
</dbReference>
<dbReference type="OrthoDB" id="6275838at2759"/>
<sequence>VANQGSMGNLDYQVYLETKGHQGSMANQDLMANQGYQGHLKTKAHQGFVAHKDSVTNQGFVRNKDLVANQDSMANQGHKVHQGSMANQGSMGNEDFVGNQGHQDHLETKGHQGSIAHQDLVANQGFVGNQGSQDHLETKDHQDLVANQGFVANQSHLETKAHKDFMAHRGSVANQGYQDHQDLVANQDSMGNHGYQDHLETKDHRGSVANHGPEDHPTPRVTAHPVAALDVMAPQGSKDCLGTEVCQGFTTHLETEVHQSPRACLDLKDHEGSGDNQGSGVNQGFGVNQVSMANLETNIAQAPGAHWVTPVPMDLKLHEALVTPRVPTFPVSPVVTRPTVSHPCPHVLSGAHLAMALLTLTSLLVPPCRGSALEFGGAPGQWARYERWAPTVGGQLSFNVKTNISRALLLYLDDGGNCDFLELLVADGRLRLRFAIACAEPAVVEAAPAVSDGRWHAVLLTRNARQTALAVDGD</sequence>
<evidence type="ECO:0000259" key="2">
    <source>
        <dbReference type="PROSITE" id="PS50025"/>
    </source>
</evidence>
<feature type="non-terminal residue" evidence="3">
    <location>
        <position position="1"/>
    </location>
</feature>
<proteinExistence type="predicted"/>
<dbReference type="AlphaFoldDB" id="A0A7K6TVH4"/>
<dbReference type="Gene3D" id="2.60.120.200">
    <property type="match status" value="1"/>
</dbReference>
<reference evidence="3 4" key="1">
    <citation type="submission" date="2019-09" db="EMBL/GenBank/DDBJ databases">
        <title>Bird 10,000 Genomes (B10K) Project - Family phase.</title>
        <authorList>
            <person name="Zhang G."/>
        </authorList>
    </citation>
    <scope>NUCLEOTIDE SEQUENCE [LARGE SCALE GENOMIC DNA]</scope>
    <source>
        <strain evidence="3">B10K-DU-029-76</strain>
        <tissue evidence="3">Heart</tissue>
    </source>
</reference>
<dbReference type="Proteomes" id="UP000559068">
    <property type="component" value="Unassembled WGS sequence"/>
</dbReference>
<dbReference type="InterPro" id="IPR001791">
    <property type="entry name" value="Laminin_G"/>
</dbReference>
<comment type="caution">
    <text evidence="3">The sequence shown here is derived from an EMBL/GenBank/DDBJ whole genome shotgun (WGS) entry which is preliminary data.</text>
</comment>
<accession>A0A7K6TVH4</accession>
<feature type="domain" description="Laminin G" evidence="2">
    <location>
        <begin position="372"/>
        <end position="474"/>
    </location>
</feature>
<dbReference type="EMBL" id="VZRW01002560">
    <property type="protein sequence ID" value="NWX13855.1"/>
    <property type="molecule type" value="Genomic_DNA"/>
</dbReference>
<organism evidence="3 4">
    <name type="scientific">Aegotheles bennettii</name>
    <dbReference type="NCBI Taxonomy" id="48278"/>
    <lineage>
        <taxon>Eukaryota</taxon>
        <taxon>Metazoa</taxon>
        <taxon>Chordata</taxon>
        <taxon>Craniata</taxon>
        <taxon>Vertebrata</taxon>
        <taxon>Euteleostomi</taxon>
        <taxon>Archelosauria</taxon>
        <taxon>Archosauria</taxon>
        <taxon>Dinosauria</taxon>
        <taxon>Saurischia</taxon>
        <taxon>Theropoda</taxon>
        <taxon>Coelurosauria</taxon>
        <taxon>Aves</taxon>
        <taxon>Neognathae</taxon>
        <taxon>Neoaves</taxon>
        <taxon>Strisores</taxon>
        <taxon>Caprimulgiformes</taxon>
        <taxon>Aegothelidae</taxon>
        <taxon>Aegotheles</taxon>
    </lineage>
</organism>
<dbReference type="SUPFAM" id="SSF49899">
    <property type="entry name" value="Concanavalin A-like lectins/glucanases"/>
    <property type="match status" value="1"/>
</dbReference>
<keyword evidence="4" id="KW-1185">Reference proteome</keyword>
<evidence type="ECO:0000256" key="1">
    <source>
        <dbReference type="PROSITE-ProRule" id="PRU00122"/>
    </source>
</evidence>
<evidence type="ECO:0000313" key="3">
    <source>
        <dbReference type="EMBL" id="NWX13855.1"/>
    </source>
</evidence>
<comment type="caution">
    <text evidence="1">Lacks conserved residue(s) required for the propagation of feature annotation.</text>
</comment>
<name>A0A7K6TVH4_9AVES</name>
<protein>
    <submittedName>
        <fullName evidence="3">NRX2A protein</fullName>
    </submittedName>
</protein>
<evidence type="ECO:0000313" key="4">
    <source>
        <dbReference type="Proteomes" id="UP000559068"/>
    </source>
</evidence>
<dbReference type="CDD" id="cd00110">
    <property type="entry name" value="LamG"/>
    <property type="match status" value="1"/>
</dbReference>
<feature type="non-terminal residue" evidence="3">
    <location>
        <position position="474"/>
    </location>
</feature>
<gene>
    <name evidence="3" type="primary">Nrxn2</name>
    <name evidence="3" type="ORF">AEGBEN_R15221</name>
</gene>